<protein>
    <recommendedName>
        <fullName evidence="4">Class II aldolase/adducin N-terminal domain-containing protein</fullName>
    </recommendedName>
</protein>
<feature type="region of interest" description="Disordered" evidence="3">
    <location>
        <begin position="1"/>
        <end position="52"/>
    </location>
</feature>
<dbReference type="Pfam" id="PF00596">
    <property type="entry name" value="Aldolase_II"/>
    <property type="match status" value="1"/>
</dbReference>
<name>A0ABN3QW57_9ACTN</name>
<dbReference type="InterPro" id="IPR050197">
    <property type="entry name" value="Aldolase_class_II_sugar_metab"/>
</dbReference>
<reference evidence="5 6" key="1">
    <citation type="journal article" date="2019" name="Int. J. Syst. Evol. Microbiol.">
        <title>The Global Catalogue of Microorganisms (GCM) 10K type strain sequencing project: providing services to taxonomists for standard genome sequencing and annotation.</title>
        <authorList>
            <consortium name="The Broad Institute Genomics Platform"/>
            <consortium name="The Broad Institute Genome Sequencing Center for Infectious Disease"/>
            <person name="Wu L."/>
            <person name="Ma J."/>
        </authorList>
    </citation>
    <scope>NUCLEOTIDE SEQUENCE [LARGE SCALE GENOMIC DNA]</scope>
    <source>
        <strain evidence="5 6">JCM 6833</strain>
    </source>
</reference>
<accession>A0ABN3QW57</accession>
<keyword evidence="2" id="KW-0456">Lyase</keyword>
<sequence>MTPEQDGGGAAMQAGGGGAMTPDQGGGGAAMQAGGGADVTAEGGQGGGAARTPAEAKAMAVRASRALAAAGQSDMVWGHVAVRDPDGRGIWIKAPGWGFEEIDDERVQLVSFDRQVLEGEGAPHKECPIHLEILQRRPELECTVHTHAQAAVAFAALDTPLLPISHEGTLFGGRDVPRFTLTGALVQTPELGAALAETLGDAPAALMPKHGLVAAGTSVQAAVMHAVLLDRACQVQLRAMAAGPVRVYSDAAEAAAKKSECWNARQLHAGWEYLARKDVVT</sequence>
<dbReference type="InterPro" id="IPR001303">
    <property type="entry name" value="Aldolase_II/adducin_N"/>
</dbReference>
<evidence type="ECO:0000256" key="3">
    <source>
        <dbReference type="SAM" id="MobiDB-lite"/>
    </source>
</evidence>
<dbReference type="Proteomes" id="UP001501509">
    <property type="component" value="Unassembled WGS sequence"/>
</dbReference>
<organism evidence="5 6">
    <name type="scientific">Actinomadura fulvescens</name>
    <dbReference type="NCBI Taxonomy" id="46160"/>
    <lineage>
        <taxon>Bacteria</taxon>
        <taxon>Bacillati</taxon>
        <taxon>Actinomycetota</taxon>
        <taxon>Actinomycetes</taxon>
        <taxon>Streptosporangiales</taxon>
        <taxon>Thermomonosporaceae</taxon>
        <taxon>Actinomadura</taxon>
    </lineage>
</organism>
<comment type="caution">
    <text evidence="5">The sequence shown here is derived from an EMBL/GenBank/DDBJ whole genome shotgun (WGS) entry which is preliminary data.</text>
</comment>
<evidence type="ECO:0000259" key="4">
    <source>
        <dbReference type="SMART" id="SM01007"/>
    </source>
</evidence>
<feature type="domain" description="Class II aldolase/adducin N-terminal" evidence="4">
    <location>
        <begin position="58"/>
        <end position="237"/>
    </location>
</feature>
<evidence type="ECO:0000256" key="1">
    <source>
        <dbReference type="ARBA" id="ARBA00022723"/>
    </source>
</evidence>
<dbReference type="PANTHER" id="PTHR22789">
    <property type="entry name" value="FUCULOSE PHOSPHATE ALDOLASE"/>
    <property type="match status" value="1"/>
</dbReference>
<dbReference type="EMBL" id="BAAATD010000020">
    <property type="protein sequence ID" value="GAA2636295.1"/>
    <property type="molecule type" value="Genomic_DNA"/>
</dbReference>
<keyword evidence="6" id="KW-1185">Reference proteome</keyword>
<dbReference type="Gene3D" id="3.40.225.10">
    <property type="entry name" value="Class II aldolase/adducin N-terminal domain"/>
    <property type="match status" value="1"/>
</dbReference>
<dbReference type="SUPFAM" id="SSF53639">
    <property type="entry name" value="AraD/HMP-PK domain-like"/>
    <property type="match status" value="1"/>
</dbReference>
<dbReference type="SMART" id="SM01007">
    <property type="entry name" value="Aldolase_II"/>
    <property type="match status" value="1"/>
</dbReference>
<proteinExistence type="predicted"/>
<keyword evidence="1" id="KW-0479">Metal-binding</keyword>
<evidence type="ECO:0000313" key="5">
    <source>
        <dbReference type="EMBL" id="GAA2636295.1"/>
    </source>
</evidence>
<dbReference type="InterPro" id="IPR036409">
    <property type="entry name" value="Aldolase_II/adducin_N_sf"/>
</dbReference>
<dbReference type="PANTHER" id="PTHR22789:SF0">
    <property type="entry name" value="3-OXO-TETRONATE 4-PHOSPHATE DECARBOXYLASE-RELATED"/>
    <property type="match status" value="1"/>
</dbReference>
<evidence type="ECO:0000256" key="2">
    <source>
        <dbReference type="ARBA" id="ARBA00023239"/>
    </source>
</evidence>
<feature type="compositionally biased region" description="Gly residues" evidence="3">
    <location>
        <begin position="1"/>
        <end position="49"/>
    </location>
</feature>
<gene>
    <name evidence="5" type="ORF">GCM10010411_89380</name>
</gene>
<evidence type="ECO:0000313" key="6">
    <source>
        <dbReference type="Proteomes" id="UP001501509"/>
    </source>
</evidence>